<dbReference type="EMBL" id="PCRO01000042">
    <property type="protein sequence ID" value="PIP22549.1"/>
    <property type="molecule type" value="Genomic_DNA"/>
</dbReference>
<proteinExistence type="predicted"/>
<feature type="domain" description="GST N-terminal" evidence="1">
    <location>
        <begin position="1"/>
        <end position="78"/>
    </location>
</feature>
<dbReference type="Gene3D" id="3.40.30.10">
    <property type="entry name" value="Glutaredoxin"/>
    <property type="match status" value="1"/>
</dbReference>
<evidence type="ECO:0000313" key="3">
    <source>
        <dbReference type="Proteomes" id="UP000229976"/>
    </source>
</evidence>
<reference evidence="2 3" key="1">
    <citation type="submission" date="2017-09" db="EMBL/GenBank/DDBJ databases">
        <title>Depth-based differentiation of microbial function through sediment-hosted aquifers and enrichment of novel symbionts in the deep terrestrial subsurface.</title>
        <authorList>
            <person name="Probst A.J."/>
            <person name="Ladd B."/>
            <person name="Jarett J.K."/>
            <person name="Geller-Mcgrath D.E."/>
            <person name="Sieber C.M."/>
            <person name="Emerson J.B."/>
            <person name="Anantharaman K."/>
            <person name="Thomas B.C."/>
            <person name="Malmstrom R."/>
            <person name="Stieglmeier M."/>
            <person name="Klingl A."/>
            <person name="Woyke T."/>
            <person name="Ryan C.M."/>
            <person name="Banfield J.F."/>
        </authorList>
    </citation>
    <scope>NUCLEOTIDE SEQUENCE [LARGE SCALE GENOMIC DNA]</scope>
    <source>
        <strain evidence="2">CG23_combo_of_CG06-09_8_20_14_all_39_17</strain>
    </source>
</reference>
<dbReference type="InterPro" id="IPR011911">
    <property type="entry name" value="GlrX_YruB"/>
</dbReference>
<dbReference type="AlphaFoldDB" id="A0A2G9YTP0"/>
<dbReference type="GO" id="GO:0009055">
    <property type="term" value="F:electron transfer activity"/>
    <property type="evidence" value="ECO:0007669"/>
    <property type="project" value="TreeGrafter"/>
</dbReference>
<gene>
    <name evidence="2" type="ORF">COX37_03330</name>
</gene>
<dbReference type="PANTHER" id="PTHR34386:SF1">
    <property type="entry name" value="GLUTAREDOXIN-LIKE PROTEIN NRDH"/>
    <property type="match status" value="1"/>
</dbReference>
<dbReference type="InterPro" id="IPR004045">
    <property type="entry name" value="Glutathione_S-Trfase_N"/>
</dbReference>
<dbReference type="InterPro" id="IPR002109">
    <property type="entry name" value="Glutaredoxin"/>
</dbReference>
<dbReference type="PANTHER" id="PTHR34386">
    <property type="entry name" value="GLUTAREDOXIN"/>
    <property type="match status" value="1"/>
</dbReference>
<protein>
    <submittedName>
        <fullName evidence="2">NrdH-redoxin</fullName>
    </submittedName>
</protein>
<dbReference type="Pfam" id="PF00462">
    <property type="entry name" value="Glutaredoxin"/>
    <property type="match status" value="1"/>
</dbReference>
<dbReference type="InterPro" id="IPR051548">
    <property type="entry name" value="Grx-like_ET"/>
</dbReference>
<dbReference type="PROSITE" id="PS51354">
    <property type="entry name" value="GLUTAREDOXIN_2"/>
    <property type="match status" value="1"/>
</dbReference>
<comment type="caution">
    <text evidence="2">The sequence shown here is derived from an EMBL/GenBank/DDBJ whole genome shotgun (WGS) entry which is preliminary data.</text>
</comment>
<dbReference type="PROSITE" id="PS50404">
    <property type="entry name" value="GST_NTER"/>
    <property type="match status" value="1"/>
</dbReference>
<sequence>MTTKVYSTPMCPYCETLKMFLRDNGIEFEAIDVSKDDKAREEMVEKTGQMGVPVISIDEQFIVGFNRAKIVELLGIKD</sequence>
<dbReference type="SUPFAM" id="SSF52833">
    <property type="entry name" value="Thioredoxin-like"/>
    <property type="match status" value="1"/>
</dbReference>
<accession>A0A2G9YTP0</accession>
<evidence type="ECO:0000259" key="1">
    <source>
        <dbReference type="PROSITE" id="PS50404"/>
    </source>
</evidence>
<dbReference type="InterPro" id="IPR036249">
    <property type="entry name" value="Thioredoxin-like_sf"/>
</dbReference>
<evidence type="ECO:0000313" key="2">
    <source>
        <dbReference type="EMBL" id="PIP22549.1"/>
    </source>
</evidence>
<name>A0A2G9YTP0_9BACT</name>
<dbReference type="NCBIfam" id="TIGR02196">
    <property type="entry name" value="GlrX_YruB"/>
    <property type="match status" value="1"/>
</dbReference>
<dbReference type="Proteomes" id="UP000229976">
    <property type="component" value="Unassembled WGS sequence"/>
</dbReference>
<dbReference type="CDD" id="cd02976">
    <property type="entry name" value="NrdH"/>
    <property type="match status" value="1"/>
</dbReference>
<dbReference type="GO" id="GO:0045454">
    <property type="term" value="P:cell redox homeostasis"/>
    <property type="evidence" value="ECO:0007669"/>
    <property type="project" value="TreeGrafter"/>
</dbReference>
<organism evidence="2 3">
    <name type="scientific">Candidatus Nealsonbacteria bacterium CG23_combo_of_CG06-09_8_20_14_all_39_17</name>
    <dbReference type="NCBI Taxonomy" id="1974722"/>
    <lineage>
        <taxon>Bacteria</taxon>
        <taxon>Candidatus Nealsoniibacteriota</taxon>
    </lineage>
</organism>